<evidence type="ECO:0000313" key="4">
    <source>
        <dbReference type="Proteomes" id="UP000663861"/>
    </source>
</evidence>
<feature type="non-terminal residue" evidence="3">
    <location>
        <position position="331"/>
    </location>
</feature>
<organism evidence="3 4">
    <name type="scientific">Rhizoctonia solani</name>
    <dbReference type="NCBI Taxonomy" id="456999"/>
    <lineage>
        <taxon>Eukaryota</taxon>
        <taxon>Fungi</taxon>
        <taxon>Dikarya</taxon>
        <taxon>Basidiomycota</taxon>
        <taxon>Agaricomycotina</taxon>
        <taxon>Agaricomycetes</taxon>
        <taxon>Cantharellales</taxon>
        <taxon>Ceratobasidiaceae</taxon>
        <taxon>Rhizoctonia</taxon>
    </lineage>
</organism>
<gene>
    <name evidence="3" type="ORF">RDB_LOCUS129050</name>
</gene>
<dbReference type="EMBL" id="CAJMWY010003697">
    <property type="protein sequence ID" value="CAE6505302.1"/>
    <property type="molecule type" value="Genomic_DNA"/>
</dbReference>
<accession>A0A8H3CXZ6</accession>
<feature type="compositionally biased region" description="Basic and acidic residues" evidence="1">
    <location>
        <begin position="321"/>
        <end position="331"/>
    </location>
</feature>
<feature type="compositionally biased region" description="Polar residues" evidence="1">
    <location>
        <begin position="218"/>
        <end position="236"/>
    </location>
</feature>
<evidence type="ECO:0000313" key="3">
    <source>
        <dbReference type="EMBL" id="CAE6505302.1"/>
    </source>
</evidence>
<dbReference type="InterPro" id="IPR045341">
    <property type="entry name" value="DUF6532"/>
</dbReference>
<feature type="non-terminal residue" evidence="3">
    <location>
        <position position="1"/>
    </location>
</feature>
<feature type="compositionally biased region" description="Low complexity" evidence="1">
    <location>
        <begin position="263"/>
        <end position="273"/>
    </location>
</feature>
<comment type="caution">
    <text evidence="3">The sequence shown here is derived from an EMBL/GenBank/DDBJ whole genome shotgun (WGS) entry which is preliminary data.</text>
</comment>
<dbReference type="Pfam" id="PF20149">
    <property type="entry name" value="DUF6532"/>
    <property type="match status" value="1"/>
</dbReference>
<feature type="domain" description="DUF6532" evidence="2">
    <location>
        <begin position="9"/>
        <end position="148"/>
    </location>
</feature>
<sequence>AHLNYLHQIRARVNSFRSRLRDKLKPTIATVYKLVADELTPEEAKKKIAALFPHTFHTKVGAAKGRGHFQRGFLQQAVFEAYFTGLNPVAISFPKLFDPMPLEAIALVLSVIKWVIHQHKTGKYVKTKMSFEMLREYYTELMKSLKAFQTGKQADRCAIVQKTLYVRSMELAGRPVDKGEAEPTGNVLGDDNFAEDIPTEEELKMLGRGSTKPRRTSDSPNWSATRATSSPSNTSEGPRATSPDRGSPKPARPGPIEPPHAPSPRSSIRSSPPCRERASSVSLDFEESEGEREATPTPSTRKRPLASGSRAVNTSQASSNEDDKDKEVEEQ</sequence>
<protein>
    <recommendedName>
        <fullName evidence="2">DUF6532 domain-containing protein</fullName>
    </recommendedName>
</protein>
<name>A0A8H3CXZ6_9AGAM</name>
<feature type="compositionally biased region" description="Polar residues" evidence="1">
    <location>
        <begin position="310"/>
        <end position="319"/>
    </location>
</feature>
<reference evidence="3" key="1">
    <citation type="submission" date="2021-01" db="EMBL/GenBank/DDBJ databases">
        <authorList>
            <person name="Kaushik A."/>
        </authorList>
    </citation>
    <scope>NUCLEOTIDE SEQUENCE</scope>
    <source>
        <strain evidence="3">AG4-RS23</strain>
    </source>
</reference>
<evidence type="ECO:0000259" key="2">
    <source>
        <dbReference type="Pfam" id="PF20149"/>
    </source>
</evidence>
<proteinExistence type="predicted"/>
<feature type="compositionally biased region" description="Pro residues" evidence="1">
    <location>
        <begin position="250"/>
        <end position="262"/>
    </location>
</feature>
<feature type="region of interest" description="Disordered" evidence="1">
    <location>
        <begin position="176"/>
        <end position="331"/>
    </location>
</feature>
<dbReference type="Proteomes" id="UP000663861">
    <property type="component" value="Unassembled WGS sequence"/>
</dbReference>
<dbReference type="AlphaFoldDB" id="A0A8H3CXZ6"/>
<evidence type="ECO:0000256" key="1">
    <source>
        <dbReference type="SAM" id="MobiDB-lite"/>
    </source>
</evidence>